<keyword evidence="4" id="KW-1185">Reference proteome</keyword>
<feature type="compositionally biased region" description="Acidic residues" evidence="1">
    <location>
        <begin position="1"/>
        <end position="10"/>
    </location>
</feature>
<evidence type="ECO:0000259" key="2">
    <source>
        <dbReference type="SMART" id="SM01227"/>
    </source>
</evidence>
<dbReference type="Pfam" id="PF07802">
    <property type="entry name" value="GCK"/>
    <property type="match status" value="1"/>
</dbReference>
<protein>
    <recommendedName>
        <fullName evidence="2">GCK domain-containing protein</fullName>
    </recommendedName>
</protein>
<evidence type="ECO:0000313" key="3">
    <source>
        <dbReference type="EMBL" id="KAL2613715.1"/>
    </source>
</evidence>
<dbReference type="PANTHER" id="PTHR34357:SF2">
    <property type="entry name" value="F26F24.3-RELATED"/>
    <property type="match status" value="1"/>
</dbReference>
<feature type="region of interest" description="Disordered" evidence="1">
    <location>
        <begin position="1"/>
        <end position="75"/>
    </location>
</feature>
<sequence length="179" mass="20131">MTEGSDEGDEEKSISTEVEEDERTDAENTEENDDTTLERLEDQLEDCDLIGSHGDDGVSLKHESNSEEERRQDEDCPFCEYMRLGPCGESFTAWEKCTEAAEHGGSDVFEKCNFVTGALTACMRGNKSYYGPVLEAQRVTNDNLQETDESLKFEQDSENASNNTEEQLDIQDQAREADD</sequence>
<evidence type="ECO:0000313" key="4">
    <source>
        <dbReference type="Proteomes" id="UP001605036"/>
    </source>
</evidence>
<comment type="caution">
    <text evidence="3">The sequence shown here is derived from an EMBL/GenBank/DDBJ whole genome shotgun (WGS) entry which is preliminary data.</text>
</comment>
<reference evidence="3 4" key="1">
    <citation type="submission" date="2024-09" db="EMBL/GenBank/DDBJ databases">
        <title>Chromosome-scale assembly of Riccia fluitans.</title>
        <authorList>
            <person name="Paukszto L."/>
            <person name="Sawicki J."/>
            <person name="Karawczyk K."/>
            <person name="Piernik-Szablinska J."/>
            <person name="Szczecinska M."/>
            <person name="Mazdziarz M."/>
        </authorList>
    </citation>
    <scope>NUCLEOTIDE SEQUENCE [LARGE SCALE GENOMIC DNA]</scope>
    <source>
        <strain evidence="3">Rf_01</strain>
        <tissue evidence="3">Aerial parts of the thallus</tissue>
    </source>
</reference>
<dbReference type="Gene3D" id="1.10.287.2900">
    <property type="match status" value="1"/>
</dbReference>
<gene>
    <name evidence="3" type="ORF">R1flu_025407</name>
</gene>
<feature type="region of interest" description="Disordered" evidence="1">
    <location>
        <begin position="146"/>
        <end position="179"/>
    </location>
</feature>
<feature type="compositionally biased region" description="Basic and acidic residues" evidence="1">
    <location>
        <begin position="53"/>
        <end position="74"/>
    </location>
</feature>
<dbReference type="AlphaFoldDB" id="A0ABD1XXN6"/>
<name>A0ABD1XXN6_9MARC</name>
<proteinExistence type="predicted"/>
<evidence type="ECO:0000256" key="1">
    <source>
        <dbReference type="SAM" id="MobiDB-lite"/>
    </source>
</evidence>
<dbReference type="PANTHER" id="PTHR34357">
    <property type="entry name" value="F7A19.14 PROTEIN-RELATED"/>
    <property type="match status" value="1"/>
</dbReference>
<dbReference type="EMBL" id="JBHFFA010000007">
    <property type="protein sequence ID" value="KAL2613715.1"/>
    <property type="molecule type" value="Genomic_DNA"/>
</dbReference>
<dbReference type="Proteomes" id="UP001605036">
    <property type="component" value="Unassembled WGS sequence"/>
</dbReference>
<organism evidence="3 4">
    <name type="scientific">Riccia fluitans</name>
    <dbReference type="NCBI Taxonomy" id="41844"/>
    <lineage>
        <taxon>Eukaryota</taxon>
        <taxon>Viridiplantae</taxon>
        <taxon>Streptophyta</taxon>
        <taxon>Embryophyta</taxon>
        <taxon>Marchantiophyta</taxon>
        <taxon>Marchantiopsida</taxon>
        <taxon>Marchantiidae</taxon>
        <taxon>Marchantiales</taxon>
        <taxon>Ricciaceae</taxon>
        <taxon>Riccia</taxon>
    </lineage>
</organism>
<accession>A0ABD1XXN6</accession>
<feature type="domain" description="GCK" evidence="2">
    <location>
        <begin position="74"/>
        <end position="147"/>
    </location>
</feature>
<dbReference type="SMART" id="SM01227">
    <property type="entry name" value="GCK"/>
    <property type="match status" value="1"/>
</dbReference>
<dbReference type="InterPro" id="IPR012891">
    <property type="entry name" value="GCK_dom"/>
</dbReference>
<feature type="compositionally biased region" description="Acidic residues" evidence="1">
    <location>
        <begin position="17"/>
        <end position="35"/>
    </location>
</feature>